<evidence type="ECO:0000313" key="4">
    <source>
        <dbReference type="EMBL" id="EGT37041.1"/>
    </source>
</evidence>
<dbReference type="InterPro" id="IPR001304">
    <property type="entry name" value="C-type_lectin-like"/>
</dbReference>
<protein>
    <recommendedName>
        <fullName evidence="3">C-type lectin domain-containing protein</fullName>
    </recommendedName>
</protein>
<feature type="region of interest" description="Disordered" evidence="1">
    <location>
        <begin position="42"/>
        <end position="96"/>
    </location>
</feature>
<dbReference type="PANTHER" id="PTHR47517:SF2">
    <property type="entry name" value="C-TYPE LECTIN DOMAIN-CONTAINING PROTEIN"/>
    <property type="match status" value="1"/>
</dbReference>
<dbReference type="eggNOG" id="KOG4297">
    <property type="taxonomic scope" value="Eukaryota"/>
</dbReference>
<organism evidence="5">
    <name type="scientific">Caenorhabditis brenneri</name>
    <name type="common">Nematode worm</name>
    <dbReference type="NCBI Taxonomy" id="135651"/>
    <lineage>
        <taxon>Eukaryota</taxon>
        <taxon>Metazoa</taxon>
        <taxon>Ecdysozoa</taxon>
        <taxon>Nematoda</taxon>
        <taxon>Chromadorea</taxon>
        <taxon>Rhabditida</taxon>
        <taxon>Rhabditina</taxon>
        <taxon>Rhabditomorpha</taxon>
        <taxon>Rhabditoidea</taxon>
        <taxon>Rhabditidae</taxon>
        <taxon>Peloderinae</taxon>
        <taxon>Caenorhabditis</taxon>
    </lineage>
</organism>
<dbReference type="HOGENOM" id="CLU_058687_0_1_1"/>
<dbReference type="Gene3D" id="3.10.100.10">
    <property type="entry name" value="Mannose-Binding Protein A, subunit A"/>
    <property type="match status" value="1"/>
</dbReference>
<dbReference type="SMART" id="SM00034">
    <property type="entry name" value="CLECT"/>
    <property type="match status" value="1"/>
</dbReference>
<evidence type="ECO:0000256" key="1">
    <source>
        <dbReference type="SAM" id="MobiDB-lite"/>
    </source>
</evidence>
<feature type="compositionally biased region" description="Low complexity" evidence="1">
    <location>
        <begin position="57"/>
        <end position="66"/>
    </location>
</feature>
<feature type="chain" id="PRO_5003405699" description="C-type lectin domain-containing protein" evidence="2">
    <location>
        <begin position="21"/>
        <end position="278"/>
    </location>
</feature>
<dbReference type="InterPro" id="IPR016186">
    <property type="entry name" value="C-type_lectin-like/link_sf"/>
</dbReference>
<evidence type="ECO:0000313" key="5">
    <source>
        <dbReference type="Proteomes" id="UP000008068"/>
    </source>
</evidence>
<evidence type="ECO:0000259" key="3">
    <source>
        <dbReference type="PROSITE" id="PS50041"/>
    </source>
</evidence>
<keyword evidence="2" id="KW-0732">Signal</keyword>
<feature type="domain" description="C-type lectin" evidence="3">
    <location>
        <begin position="109"/>
        <end position="225"/>
    </location>
</feature>
<name>G0NT00_CAEBE</name>
<accession>G0NT00</accession>
<dbReference type="Proteomes" id="UP000008068">
    <property type="component" value="Unassembled WGS sequence"/>
</dbReference>
<dbReference type="InParanoid" id="G0NT00"/>
<feature type="signal peptide" evidence="2">
    <location>
        <begin position="1"/>
        <end position="20"/>
    </location>
</feature>
<dbReference type="OrthoDB" id="5826302at2759"/>
<reference evidence="5" key="1">
    <citation type="submission" date="2011-07" db="EMBL/GenBank/DDBJ databases">
        <authorList>
            <consortium name="Caenorhabditis brenneri Sequencing and Analysis Consortium"/>
            <person name="Wilson R.K."/>
        </authorList>
    </citation>
    <scope>NUCLEOTIDE SEQUENCE [LARGE SCALE GENOMIC DNA]</scope>
    <source>
        <strain evidence="5">PB2801</strain>
    </source>
</reference>
<dbReference type="PANTHER" id="PTHR47517">
    <property type="entry name" value="C-TYPE LECTIN-RELATED"/>
    <property type="match status" value="1"/>
</dbReference>
<dbReference type="SUPFAM" id="SSF56436">
    <property type="entry name" value="C-type lectin-like"/>
    <property type="match status" value="1"/>
</dbReference>
<dbReference type="PROSITE" id="PS50041">
    <property type="entry name" value="C_TYPE_LECTIN_2"/>
    <property type="match status" value="1"/>
</dbReference>
<dbReference type="OMA" id="ERDHEIW"/>
<evidence type="ECO:0000256" key="2">
    <source>
        <dbReference type="SAM" id="SignalP"/>
    </source>
</evidence>
<dbReference type="AlphaFoldDB" id="G0NT00"/>
<proteinExistence type="predicted"/>
<feature type="compositionally biased region" description="Pro residues" evidence="1">
    <location>
        <begin position="80"/>
        <end position="89"/>
    </location>
</feature>
<gene>
    <name evidence="4" type="ORF">CAEBREN_03701</name>
</gene>
<dbReference type="CDD" id="cd00037">
    <property type="entry name" value="CLECT"/>
    <property type="match status" value="1"/>
</dbReference>
<sequence>MTRVFFFFLFLFFLFSLVSTHSKKKKDEVKKIVKIIEFDKEEDEVPRRNFPKKHRSSSSSSSSWSSEEVRRGPKKSRKPYPFPQRPPRPQQDVKRSSCDDGWFEFQRPTGVWCIWLGNPGVTNGWFSQQDAQTACTALGATLTGYQNENERMTVANEALKKTLAMGRTVSGLWLGATNLPNCRSPSCGPYNTFQWTDGDTTGVDGIKWGVGEPDNNNWPGNTACIQQFIISPDFAAGPEDFQGWKGAFVNGDLDKYQCNSQVYPRTRLYACGKRGVRR</sequence>
<dbReference type="STRING" id="135651.G0NT00"/>
<dbReference type="InterPro" id="IPR016187">
    <property type="entry name" value="CTDL_fold"/>
</dbReference>
<dbReference type="EMBL" id="GL379941">
    <property type="protein sequence ID" value="EGT37041.1"/>
    <property type="molecule type" value="Genomic_DNA"/>
</dbReference>
<dbReference type="FunCoup" id="G0NT00">
    <property type="interactions" value="1"/>
</dbReference>
<keyword evidence="5" id="KW-1185">Reference proteome</keyword>